<dbReference type="GO" id="GO:0005886">
    <property type="term" value="C:plasma membrane"/>
    <property type="evidence" value="ECO:0007669"/>
    <property type="project" value="UniProtKB-SubCell"/>
</dbReference>
<feature type="transmembrane region" description="Helical" evidence="7">
    <location>
        <begin position="348"/>
        <end position="367"/>
    </location>
</feature>
<comment type="caution">
    <text evidence="10">The sequence shown here is derived from an EMBL/GenBank/DDBJ whole genome shotgun (WGS) entry which is preliminary data.</text>
</comment>
<feature type="transmembrane region" description="Helical" evidence="7">
    <location>
        <begin position="526"/>
        <end position="546"/>
    </location>
</feature>
<evidence type="ECO:0000256" key="7">
    <source>
        <dbReference type="SAM" id="Phobius"/>
    </source>
</evidence>
<feature type="domain" description="Thioredoxin" evidence="9">
    <location>
        <begin position="572"/>
        <end position="702"/>
    </location>
</feature>
<feature type="chain" id="PRO_5020982684" evidence="8">
    <location>
        <begin position="30"/>
        <end position="708"/>
    </location>
</feature>
<dbReference type="Gene3D" id="3.40.30.10">
    <property type="entry name" value="Glutaredoxin"/>
    <property type="match status" value="1"/>
</dbReference>
<dbReference type="PANTHER" id="PTHR32234:SF3">
    <property type="entry name" value="SUPPRESSION OF COPPER SENSITIVITY PROTEIN"/>
    <property type="match status" value="1"/>
</dbReference>
<proteinExistence type="predicted"/>
<comment type="subcellular location">
    <subcellularLocation>
        <location evidence="1">Cell membrane</location>
        <topology evidence="1">Multi-pass membrane protein</topology>
    </subcellularLocation>
</comment>
<reference evidence="10 11" key="1">
    <citation type="submission" date="2019-03" db="EMBL/GenBank/DDBJ databases">
        <title>Genomic Encyclopedia of Type Strains, Phase IV (KMG-IV): sequencing the most valuable type-strain genomes for metagenomic binning, comparative biology and taxonomic classification.</title>
        <authorList>
            <person name="Goeker M."/>
        </authorList>
    </citation>
    <scope>NUCLEOTIDE SEQUENCE [LARGE SCALE GENOMIC DNA]</scope>
    <source>
        <strain evidence="10 11">DSM 103792</strain>
    </source>
</reference>
<dbReference type="Proteomes" id="UP000295375">
    <property type="component" value="Unassembled WGS sequence"/>
</dbReference>
<dbReference type="GO" id="GO:0017004">
    <property type="term" value="P:cytochrome complex assembly"/>
    <property type="evidence" value="ECO:0007669"/>
    <property type="project" value="UniProtKB-KW"/>
</dbReference>
<dbReference type="GO" id="GO:0015035">
    <property type="term" value="F:protein-disulfide reductase activity"/>
    <property type="evidence" value="ECO:0007669"/>
    <property type="project" value="TreeGrafter"/>
</dbReference>
<name>A0A4R6UAM3_9GAMM</name>
<feature type="transmembrane region" description="Helical" evidence="7">
    <location>
        <begin position="461"/>
        <end position="483"/>
    </location>
</feature>
<feature type="transmembrane region" description="Helical" evidence="7">
    <location>
        <begin position="387"/>
        <end position="408"/>
    </location>
</feature>
<dbReference type="InterPro" id="IPR013766">
    <property type="entry name" value="Thioredoxin_domain"/>
</dbReference>
<dbReference type="InterPro" id="IPR035671">
    <property type="entry name" value="DsbD_gamma"/>
</dbReference>
<evidence type="ECO:0000313" key="10">
    <source>
        <dbReference type="EMBL" id="TDQ41745.1"/>
    </source>
</evidence>
<dbReference type="InterPro" id="IPR028250">
    <property type="entry name" value="DsbDN"/>
</dbReference>
<dbReference type="PROSITE" id="PS51352">
    <property type="entry name" value="THIOREDOXIN_2"/>
    <property type="match status" value="1"/>
</dbReference>
<dbReference type="PANTHER" id="PTHR32234">
    <property type="entry name" value="THIOL:DISULFIDE INTERCHANGE PROTEIN DSBD"/>
    <property type="match status" value="1"/>
</dbReference>
<dbReference type="InterPro" id="IPR036249">
    <property type="entry name" value="Thioredoxin-like_sf"/>
</dbReference>
<keyword evidence="4" id="KW-0201">Cytochrome c-type biogenesis</keyword>
<keyword evidence="11" id="KW-1185">Reference proteome</keyword>
<dbReference type="SUPFAM" id="SSF52833">
    <property type="entry name" value="Thioredoxin-like"/>
    <property type="match status" value="1"/>
</dbReference>
<dbReference type="Pfam" id="PF13899">
    <property type="entry name" value="Thioredoxin_7"/>
    <property type="match status" value="1"/>
</dbReference>
<feature type="transmembrane region" description="Helical" evidence="7">
    <location>
        <begin position="429"/>
        <end position="455"/>
    </location>
</feature>
<keyword evidence="5 7" id="KW-1133">Transmembrane helix</keyword>
<dbReference type="AlphaFoldDB" id="A0A4R6UAM3"/>
<feature type="signal peptide" evidence="8">
    <location>
        <begin position="1"/>
        <end position="29"/>
    </location>
</feature>
<evidence type="ECO:0000256" key="4">
    <source>
        <dbReference type="ARBA" id="ARBA00022748"/>
    </source>
</evidence>
<gene>
    <name evidence="10" type="ORF">EV696_1397</name>
</gene>
<evidence type="ECO:0000256" key="1">
    <source>
        <dbReference type="ARBA" id="ARBA00004651"/>
    </source>
</evidence>
<dbReference type="Pfam" id="PF11412">
    <property type="entry name" value="DsbD_N"/>
    <property type="match status" value="1"/>
</dbReference>
<dbReference type="OrthoDB" id="9811036at2"/>
<feature type="transmembrane region" description="Helical" evidence="7">
    <location>
        <begin position="303"/>
        <end position="327"/>
    </location>
</feature>
<evidence type="ECO:0000259" key="9">
    <source>
        <dbReference type="PROSITE" id="PS51352"/>
    </source>
</evidence>
<accession>A0A4R6UAM3</accession>
<keyword evidence="8" id="KW-0732">Signal</keyword>
<keyword evidence="2" id="KW-1003">Cell membrane</keyword>
<dbReference type="EMBL" id="SNYM01000039">
    <property type="protein sequence ID" value="TDQ41745.1"/>
    <property type="molecule type" value="Genomic_DNA"/>
</dbReference>
<feature type="transmembrane region" description="Helical" evidence="7">
    <location>
        <begin position="503"/>
        <end position="520"/>
    </location>
</feature>
<feature type="transmembrane region" description="Helical" evidence="7">
    <location>
        <begin position="558"/>
        <end position="576"/>
    </location>
</feature>
<protein>
    <submittedName>
        <fullName evidence="10">Thiol:disulfide interchange protein DsbD</fullName>
    </submittedName>
</protein>
<organism evidence="10 11">
    <name type="scientific">Permianibacter aggregans</name>
    <dbReference type="NCBI Taxonomy" id="1510150"/>
    <lineage>
        <taxon>Bacteria</taxon>
        <taxon>Pseudomonadati</taxon>
        <taxon>Pseudomonadota</taxon>
        <taxon>Gammaproteobacteria</taxon>
        <taxon>Pseudomonadales</taxon>
        <taxon>Pseudomonadaceae</taxon>
        <taxon>Permianibacter</taxon>
    </lineage>
</organism>
<evidence type="ECO:0000256" key="2">
    <source>
        <dbReference type="ARBA" id="ARBA00022475"/>
    </source>
</evidence>
<dbReference type="InterPro" id="IPR003834">
    <property type="entry name" value="Cyt_c_assmbl_TM_dom"/>
</dbReference>
<evidence type="ECO:0000313" key="11">
    <source>
        <dbReference type="Proteomes" id="UP000295375"/>
    </source>
</evidence>
<dbReference type="CDD" id="cd02953">
    <property type="entry name" value="DsbDgamma"/>
    <property type="match status" value="1"/>
</dbReference>
<evidence type="ECO:0000256" key="6">
    <source>
        <dbReference type="ARBA" id="ARBA00023136"/>
    </source>
</evidence>
<dbReference type="GO" id="GO:0045454">
    <property type="term" value="P:cell redox homeostasis"/>
    <property type="evidence" value="ECO:0007669"/>
    <property type="project" value="TreeGrafter"/>
</dbReference>
<sequence length="708" mass="76637">MYGYVSRPMTLRFLFLSLLALSWSLTGLAASEPQLTDHLRSKLVAAETAAQPGRTLDIGLLFEHDEHWHTYWVNPGDSGLKTEVELTLPEGVSASGIQWPAPQRFLLGELVNFGYDGRTLLPMQLTISADYAASTLPIAVSARWLICEHECIPGKADYRFELPVANSAEPDSRWAEDFAKARARQPQSMDIAANISEQAGNTLQMTLNGADLPENLSDWTLFPVAEELIAYGPLPHWQPAGQGWQTALTRSDYYQRLPETSDWLLVQGDRALRFTATASSAEAANAIGASQAVAVTDESKPTLFLALGLALLGGLILNLMPCVFPVLSLKAMAAVRSADNRAALRHHGLWYTAGVVVSFVAVAGLLLVLRAGGEQLGWGFQMQSPWFVALMALLLFALGLSFSGVWEFGGRFAGVGQGLTEGHGAKPAFFTGVLAVVVASPCTAPFMGTALGFAISQPPVWALSVFVALGLGLALPMLLLGFVPALARLLPKPGAWMTRFRQVLAFPLYLTVVWLLWVYGEQTSALSMAWLLAALTALAFGLWLWNQRHMMQSSGSKRFSAALSLLALIGAVALPLSSAEQAVPAAQPSNQAWSAERLSELTARGEPVLVNMTAAWCLTCLANERVALRDELVQSLIAERGIHYLKGDWTRYDADITQYLEQFGRNGVPLYVYYPRGGGEPQVLPQLLTPDLLLTTLAEGGQPPKPAP</sequence>
<evidence type="ECO:0000256" key="5">
    <source>
        <dbReference type="ARBA" id="ARBA00022989"/>
    </source>
</evidence>
<keyword evidence="3 7" id="KW-0812">Transmembrane</keyword>
<evidence type="ECO:0000256" key="3">
    <source>
        <dbReference type="ARBA" id="ARBA00022692"/>
    </source>
</evidence>
<dbReference type="Pfam" id="PF02683">
    <property type="entry name" value="DsbD_TM"/>
    <property type="match status" value="1"/>
</dbReference>
<evidence type="ECO:0000256" key="8">
    <source>
        <dbReference type="SAM" id="SignalP"/>
    </source>
</evidence>
<keyword evidence="6 7" id="KW-0472">Membrane</keyword>